<sequence length="164" mass="18795">MLFNAENKYPTKQVMEGYAAALRLTYKQVRGWLVERRDNRENELTVQSNSFPIRSHQILNRRNGSAKNLSVRTTKSFSSSKFKRPSTAENRNATRKKTRFLIQYLLTPDYIPKKAFRKDGPSLGLEFDSLPSGAFCRPTGGIDSSQYVCSALYMASQVEWSYYG</sequence>
<dbReference type="CDD" id="cd00086">
    <property type="entry name" value="homeodomain"/>
    <property type="match status" value="1"/>
</dbReference>
<feature type="domain" description="Homeobox" evidence="3">
    <location>
        <begin position="1"/>
        <end position="43"/>
    </location>
</feature>
<dbReference type="InterPro" id="IPR044977">
    <property type="entry name" value="RLT1-3"/>
</dbReference>
<proteinExistence type="predicted"/>
<evidence type="ECO:0000256" key="2">
    <source>
        <dbReference type="PROSITE-ProRule" id="PRU00108"/>
    </source>
</evidence>
<dbReference type="GO" id="GO:0005634">
    <property type="term" value="C:nucleus"/>
    <property type="evidence" value="ECO:0007669"/>
    <property type="project" value="UniProtKB-SubCell"/>
</dbReference>
<dbReference type="PROSITE" id="PS50071">
    <property type="entry name" value="HOMEOBOX_2"/>
    <property type="match status" value="1"/>
</dbReference>
<evidence type="ECO:0000256" key="1">
    <source>
        <dbReference type="ARBA" id="ARBA00004123"/>
    </source>
</evidence>
<dbReference type="Proteomes" id="UP000811246">
    <property type="component" value="Chromosome 3"/>
</dbReference>
<reference evidence="4" key="1">
    <citation type="submission" date="2021-01" db="EMBL/GenBank/DDBJ databases">
        <authorList>
            <person name="Lovell J.T."/>
            <person name="Bentley N."/>
            <person name="Bhattarai G."/>
            <person name="Jenkins J.W."/>
            <person name="Sreedasyam A."/>
            <person name="Alarcon Y."/>
            <person name="Bock C."/>
            <person name="Boston L."/>
            <person name="Carlson J."/>
            <person name="Cervantes K."/>
            <person name="Clermont K."/>
            <person name="Krom N."/>
            <person name="Kubenka K."/>
            <person name="Mamidi S."/>
            <person name="Mattison C."/>
            <person name="Monteros M."/>
            <person name="Pisani C."/>
            <person name="Plott C."/>
            <person name="Rajasekar S."/>
            <person name="Rhein H.S."/>
            <person name="Rohla C."/>
            <person name="Song M."/>
            <person name="Hilaire R.S."/>
            <person name="Shu S."/>
            <person name="Wells L."/>
            <person name="Wang X."/>
            <person name="Webber J."/>
            <person name="Heerema R.J."/>
            <person name="Klein P."/>
            <person name="Conner P."/>
            <person name="Grauke L."/>
            <person name="Grimwood J."/>
            <person name="Schmutz J."/>
            <person name="Randall J.J."/>
        </authorList>
    </citation>
    <scope>NUCLEOTIDE SEQUENCE</scope>
    <source>
        <tissue evidence="4">Leaf</tissue>
    </source>
</reference>
<comment type="subcellular location">
    <subcellularLocation>
        <location evidence="1 2">Nucleus</location>
    </subcellularLocation>
</comment>
<comment type="caution">
    <text evidence="4">The sequence shown here is derived from an EMBL/GenBank/DDBJ whole genome shotgun (WGS) entry which is preliminary data.</text>
</comment>
<dbReference type="EMBL" id="CM031827">
    <property type="protein sequence ID" value="KAG6724161.1"/>
    <property type="molecule type" value="Genomic_DNA"/>
</dbReference>
<evidence type="ECO:0000313" key="4">
    <source>
        <dbReference type="EMBL" id="KAG6724161.1"/>
    </source>
</evidence>
<gene>
    <name evidence="4" type="ORF">I3842_03G243900</name>
</gene>
<organism evidence="4 5">
    <name type="scientific">Carya illinoinensis</name>
    <name type="common">Pecan</name>
    <dbReference type="NCBI Taxonomy" id="32201"/>
    <lineage>
        <taxon>Eukaryota</taxon>
        <taxon>Viridiplantae</taxon>
        <taxon>Streptophyta</taxon>
        <taxon>Embryophyta</taxon>
        <taxon>Tracheophyta</taxon>
        <taxon>Spermatophyta</taxon>
        <taxon>Magnoliopsida</taxon>
        <taxon>eudicotyledons</taxon>
        <taxon>Gunneridae</taxon>
        <taxon>Pentapetalae</taxon>
        <taxon>rosids</taxon>
        <taxon>fabids</taxon>
        <taxon>Fagales</taxon>
        <taxon>Juglandaceae</taxon>
        <taxon>Carya</taxon>
    </lineage>
</organism>
<dbReference type="PANTHER" id="PTHR36968:SF8">
    <property type="entry name" value="HOMEOBOX-DDT DOMAIN PROTEIN RLT3 ISOFORM X1"/>
    <property type="match status" value="1"/>
</dbReference>
<keyword evidence="2" id="KW-0371">Homeobox</keyword>
<evidence type="ECO:0000313" key="5">
    <source>
        <dbReference type="Proteomes" id="UP000811246"/>
    </source>
</evidence>
<dbReference type="InterPro" id="IPR001356">
    <property type="entry name" value="HD"/>
</dbReference>
<protein>
    <recommendedName>
        <fullName evidence="3">Homeobox domain-containing protein</fullName>
    </recommendedName>
</protein>
<feature type="DNA-binding region" description="Homeobox" evidence="2">
    <location>
        <begin position="3"/>
        <end position="44"/>
    </location>
</feature>
<evidence type="ECO:0000259" key="3">
    <source>
        <dbReference type="PROSITE" id="PS50071"/>
    </source>
</evidence>
<accession>A0A922JXP6</accession>
<dbReference type="PANTHER" id="PTHR36968">
    <property type="entry name" value="HOMEOBOX-DDT DOMAIN PROTEIN RLT2"/>
    <property type="match status" value="1"/>
</dbReference>
<dbReference type="AlphaFoldDB" id="A0A922JXP6"/>
<keyword evidence="2" id="KW-0539">Nucleus</keyword>
<name>A0A922JXP6_CARIL</name>
<keyword evidence="2" id="KW-0238">DNA-binding</keyword>
<dbReference type="GO" id="GO:0006357">
    <property type="term" value="P:regulation of transcription by RNA polymerase II"/>
    <property type="evidence" value="ECO:0007669"/>
    <property type="project" value="InterPro"/>
</dbReference>
<dbReference type="GO" id="GO:0003677">
    <property type="term" value="F:DNA binding"/>
    <property type="evidence" value="ECO:0007669"/>
    <property type="project" value="UniProtKB-UniRule"/>
</dbReference>